<protein>
    <recommendedName>
        <fullName evidence="4">Lipoprotein</fullName>
    </recommendedName>
</protein>
<organism evidence="2 3">
    <name type="scientific">Thermomonospora cellulosilytica</name>
    <dbReference type="NCBI Taxonomy" id="1411118"/>
    <lineage>
        <taxon>Bacteria</taxon>
        <taxon>Bacillati</taxon>
        <taxon>Actinomycetota</taxon>
        <taxon>Actinomycetes</taxon>
        <taxon>Streptosporangiales</taxon>
        <taxon>Thermomonosporaceae</taxon>
        <taxon>Thermomonospora</taxon>
    </lineage>
</organism>
<proteinExistence type="predicted"/>
<comment type="caution">
    <text evidence="2">The sequence shown here is derived from an EMBL/GenBank/DDBJ whole genome shotgun (WGS) entry which is preliminary data.</text>
</comment>
<dbReference type="RefSeq" id="WP_182705679.1">
    <property type="nucleotide sequence ID" value="NZ_JACJII010000001.1"/>
</dbReference>
<dbReference type="PROSITE" id="PS51257">
    <property type="entry name" value="PROKAR_LIPOPROTEIN"/>
    <property type="match status" value="1"/>
</dbReference>
<feature type="region of interest" description="Disordered" evidence="1">
    <location>
        <begin position="23"/>
        <end position="49"/>
    </location>
</feature>
<dbReference type="AlphaFoldDB" id="A0A7W3R983"/>
<accession>A0A7W3R983</accession>
<reference evidence="2 3" key="1">
    <citation type="submission" date="2020-08" db="EMBL/GenBank/DDBJ databases">
        <title>Sequencing the genomes of 1000 actinobacteria strains.</title>
        <authorList>
            <person name="Klenk H.-P."/>
        </authorList>
    </citation>
    <scope>NUCLEOTIDE SEQUENCE [LARGE SCALE GENOMIC DNA]</scope>
    <source>
        <strain evidence="2 3">DSM 45823</strain>
    </source>
</reference>
<dbReference type="EMBL" id="JACJII010000001">
    <property type="protein sequence ID" value="MBA9004095.1"/>
    <property type="molecule type" value="Genomic_DNA"/>
</dbReference>
<evidence type="ECO:0000313" key="2">
    <source>
        <dbReference type="EMBL" id="MBA9004095.1"/>
    </source>
</evidence>
<keyword evidence="3" id="KW-1185">Reference proteome</keyword>
<gene>
    <name evidence="2" type="ORF">HNR21_002977</name>
</gene>
<evidence type="ECO:0000256" key="1">
    <source>
        <dbReference type="SAM" id="MobiDB-lite"/>
    </source>
</evidence>
<evidence type="ECO:0008006" key="4">
    <source>
        <dbReference type="Google" id="ProtNLM"/>
    </source>
</evidence>
<evidence type="ECO:0000313" key="3">
    <source>
        <dbReference type="Proteomes" id="UP000539313"/>
    </source>
</evidence>
<name>A0A7W3R983_9ACTN</name>
<sequence length="305" mass="31794">MRFARSVALSAAAMLVFTGCGSEGDPQAGDNPGSGSGNGSSAAPARTGPLSLPQLAESVDVQLAAKKSVKVTVSQDGAPATVTVSTRNGAPELALQIPPDENGGAVHVLRLRDGLYVMEETGGKPWVKFPTGSRNPQGQISAAMLGLAEAMIRTSQQKELLTAGGVIAGQVPEKVGSVDTTHYTVRVDVAKAVEKIDRKAFVTRHWALVQDIATGNRLAGAQQPATVTDAQADDLARRFARAMGGKPARYEFWVDAQGVPHKYTVTFPARKDTKATLTFAEWGTAQITPPPAGQVTVASDQPLGG</sequence>
<dbReference type="Proteomes" id="UP000539313">
    <property type="component" value="Unassembled WGS sequence"/>
</dbReference>
<dbReference type="Gene3D" id="2.50.20.20">
    <property type="match status" value="1"/>
</dbReference>